<feature type="signal peptide" evidence="7">
    <location>
        <begin position="1"/>
        <end position="24"/>
    </location>
</feature>
<evidence type="ECO:0000256" key="4">
    <source>
        <dbReference type="ARBA" id="ARBA00022761"/>
    </source>
</evidence>
<dbReference type="GO" id="GO:0004857">
    <property type="term" value="F:enzyme inhibitor activity"/>
    <property type="evidence" value="ECO:0007669"/>
    <property type="project" value="InterPro"/>
</dbReference>
<sequence>MLQSRALVIALILLLSTTFPEVHSKSIFEKDNRRDWLATPNKIVAYCFETVNNMSPKVGQFLMDVAQTPVFVGARYGKVFLIAKFGAMAEQVMEEITQLKTNVLGY</sequence>
<proteinExistence type="inferred from homology"/>
<keyword evidence="4" id="KW-0758">Storage protein</keyword>
<evidence type="ECO:0000313" key="9">
    <source>
        <dbReference type="Proteomes" id="UP000694424"/>
    </source>
</evidence>
<evidence type="ECO:0000256" key="1">
    <source>
        <dbReference type="ARBA" id="ARBA00003325"/>
    </source>
</evidence>
<evidence type="ECO:0000313" key="8">
    <source>
        <dbReference type="Ensembl" id="ENSAOWP00000001815.1"/>
    </source>
</evidence>
<accession>A0A8B9NSN4</accession>
<comment type="function">
    <text evidence="1">Protein component of the very low density lipoprotein (VLDL) of egg-laying females. Potent lipoprotein lipase inhibitor, preventing the loss of triglycerides from VLDL on their way from the liver to the growing oocytes.</text>
</comment>
<dbReference type="GO" id="GO:0006629">
    <property type="term" value="P:lipid metabolic process"/>
    <property type="evidence" value="ECO:0007669"/>
    <property type="project" value="InterPro"/>
</dbReference>
<evidence type="ECO:0000256" key="5">
    <source>
        <dbReference type="ARBA" id="ARBA00023313"/>
    </source>
</evidence>
<dbReference type="Proteomes" id="UP000694424">
    <property type="component" value="Unplaced"/>
</dbReference>
<reference evidence="8" key="1">
    <citation type="submission" date="2025-08" db="UniProtKB">
        <authorList>
            <consortium name="Ensembl"/>
        </authorList>
    </citation>
    <scope>IDENTIFICATION</scope>
</reference>
<dbReference type="Ensembl" id="ENSAOWT00000002063.1">
    <property type="protein sequence ID" value="ENSAOWP00000001815.1"/>
    <property type="gene ID" value="ENSAOWG00000001306.1"/>
</dbReference>
<dbReference type="GO" id="GO:0045735">
    <property type="term" value="F:nutrient reservoir activity"/>
    <property type="evidence" value="ECO:0007669"/>
    <property type="project" value="UniProtKB-KW"/>
</dbReference>
<comment type="similarity">
    <text evidence="2">Belongs to the apovitellenin family.</text>
</comment>
<organism evidence="8 9">
    <name type="scientific">Apteryx owenii</name>
    <name type="common">Little spotted kiwi</name>
    <dbReference type="NCBI Taxonomy" id="8824"/>
    <lineage>
        <taxon>Eukaryota</taxon>
        <taxon>Metazoa</taxon>
        <taxon>Chordata</taxon>
        <taxon>Craniata</taxon>
        <taxon>Vertebrata</taxon>
        <taxon>Euteleostomi</taxon>
        <taxon>Archelosauria</taxon>
        <taxon>Archosauria</taxon>
        <taxon>Dinosauria</taxon>
        <taxon>Saurischia</taxon>
        <taxon>Theropoda</taxon>
        <taxon>Coelurosauria</taxon>
        <taxon>Aves</taxon>
        <taxon>Palaeognathae</taxon>
        <taxon>Apterygiformes</taxon>
        <taxon>Apterygidae</taxon>
        <taxon>Apteryx</taxon>
    </lineage>
</organism>
<dbReference type="Pfam" id="PF05418">
    <property type="entry name" value="Apo-VLDL-II"/>
    <property type="match status" value="1"/>
</dbReference>
<evidence type="ECO:0000256" key="2">
    <source>
        <dbReference type="ARBA" id="ARBA00007385"/>
    </source>
</evidence>
<dbReference type="AlphaFoldDB" id="A0A8B9NSN4"/>
<name>A0A8B9NSN4_APTOW</name>
<evidence type="ECO:0000256" key="3">
    <source>
        <dbReference type="ARBA" id="ARBA00018120"/>
    </source>
</evidence>
<evidence type="ECO:0000256" key="7">
    <source>
        <dbReference type="SAM" id="SignalP"/>
    </source>
</evidence>
<evidence type="ECO:0000256" key="6">
    <source>
        <dbReference type="ARBA" id="ARBA00030261"/>
    </source>
</evidence>
<keyword evidence="5" id="KW-0850">VLDL</keyword>
<reference evidence="8" key="2">
    <citation type="submission" date="2025-09" db="UniProtKB">
        <authorList>
            <consortium name="Ensembl"/>
        </authorList>
    </citation>
    <scope>IDENTIFICATION</scope>
</reference>
<dbReference type="InterPro" id="IPR008404">
    <property type="entry name" value="Apo-VLDL-II"/>
</dbReference>
<keyword evidence="7" id="KW-0732">Signal</keyword>
<dbReference type="GO" id="GO:0042627">
    <property type="term" value="C:chylomicron"/>
    <property type="evidence" value="ECO:0007669"/>
    <property type="project" value="InterPro"/>
</dbReference>
<dbReference type="GO" id="GO:0034361">
    <property type="term" value="C:very-low-density lipoprotein particle"/>
    <property type="evidence" value="ECO:0007669"/>
    <property type="project" value="UniProtKB-KW"/>
</dbReference>
<feature type="chain" id="PRO_5034183187" description="Apovitellenin-1" evidence="7">
    <location>
        <begin position="25"/>
        <end position="106"/>
    </location>
</feature>
<keyword evidence="9" id="KW-1185">Reference proteome</keyword>
<protein>
    <recommendedName>
        <fullName evidence="3">Apovitellenin-1</fullName>
    </recommendedName>
    <alternativeName>
        <fullName evidence="6">Apovitellenin I</fullName>
    </alternativeName>
</protein>